<reference evidence="6 7" key="1">
    <citation type="journal article" date="2012" name="Genome Biol.">
        <title>The genome of the polar eukaryotic microalga coccomyxa subellipsoidea reveals traits of cold adaptation.</title>
        <authorList>
            <person name="Blanc G."/>
            <person name="Agarkova I."/>
            <person name="Grimwood J."/>
            <person name="Kuo A."/>
            <person name="Brueggeman A."/>
            <person name="Dunigan D."/>
            <person name="Gurnon J."/>
            <person name="Ladunga I."/>
            <person name="Lindquist E."/>
            <person name="Lucas S."/>
            <person name="Pangilinan J."/>
            <person name="Proschold T."/>
            <person name="Salamov A."/>
            <person name="Schmutz J."/>
            <person name="Weeks D."/>
            <person name="Yamada T."/>
            <person name="Claverie J.M."/>
            <person name="Grigoriev I."/>
            <person name="Van Etten J."/>
            <person name="Lomsadze A."/>
            <person name="Borodovsky M."/>
        </authorList>
    </citation>
    <scope>NUCLEOTIDE SEQUENCE [LARGE SCALE GENOMIC DNA]</scope>
    <source>
        <strain evidence="6 7">C-169</strain>
    </source>
</reference>
<evidence type="ECO:0000256" key="3">
    <source>
        <dbReference type="ARBA" id="ARBA00022630"/>
    </source>
</evidence>
<dbReference type="GO" id="GO:0070899">
    <property type="term" value="P:mitochondrial tRNA wobble uridine modification"/>
    <property type="evidence" value="ECO:0007669"/>
    <property type="project" value="UniProtKB-ARBA"/>
</dbReference>
<evidence type="ECO:0000259" key="5">
    <source>
        <dbReference type="SMART" id="SM01228"/>
    </source>
</evidence>
<gene>
    <name evidence="6" type="ORF">COCSUDRAFT_1345</name>
</gene>
<dbReference type="Gene3D" id="3.50.50.60">
    <property type="entry name" value="FAD/NAD(P)-binding domain"/>
    <property type="match status" value="2"/>
</dbReference>
<dbReference type="KEGG" id="csl:COCSUDRAFT_1345"/>
<dbReference type="EMBL" id="AGSI01000004">
    <property type="protein sequence ID" value="EIE25107.1"/>
    <property type="molecule type" value="Genomic_DNA"/>
</dbReference>
<evidence type="ECO:0000256" key="4">
    <source>
        <dbReference type="ARBA" id="ARBA00022827"/>
    </source>
</evidence>
<dbReference type="Gene3D" id="1.10.150.570">
    <property type="entry name" value="GidA associated domain, C-terminal subdomain"/>
    <property type="match status" value="1"/>
</dbReference>
<dbReference type="InterPro" id="IPR044920">
    <property type="entry name" value="MnmG_C_subdom_sf"/>
</dbReference>
<dbReference type="GO" id="GO:0050660">
    <property type="term" value="F:flavin adenine dinucleotide binding"/>
    <property type="evidence" value="ECO:0007669"/>
    <property type="project" value="InterPro"/>
</dbReference>
<evidence type="ECO:0000313" key="7">
    <source>
        <dbReference type="Proteomes" id="UP000007264"/>
    </source>
</evidence>
<dbReference type="Proteomes" id="UP000007264">
    <property type="component" value="Unassembled WGS sequence"/>
</dbReference>
<keyword evidence="7" id="KW-1185">Reference proteome</keyword>
<comment type="cofactor">
    <cofactor evidence="1">
        <name>FAD</name>
        <dbReference type="ChEBI" id="CHEBI:57692"/>
    </cofactor>
</comment>
<dbReference type="InterPro" id="IPR026904">
    <property type="entry name" value="MnmG_C"/>
</dbReference>
<dbReference type="GeneID" id="17043110"/>
<name>I0Z388_COCSC</name>
<dbReference type="SMART" id="SM01228">
    <property type="entry name" value="GIDA_assoc_3"/>
    <property type="match status" value="1"/>
</dbReference>
<dbReference type="eggNOG" id="KOG2311">
    <property type="taxonomic scope" value="Eukaryota"/>
</dbReference>
<dbReference type="OrthoDB" id="3329at2759"/>
<dbReference type="AlphaFoldDB" id="I0Z388"/>
<proteinExistence type="inferred from homology"/>
<sequence length="624" mass="65914">MSCNPSIGGLAKGTLVREVDALDGLMARAADEAGIQFRMLNASKGPAVRGPRAQMDRSLYKAAMQRLLSAQMGLQIHDGAVTDLLLQRGGSAGQQATVAGVLLASGEKVLCSSVVITTGTFLRGTIHIGSQSRPAGRMPSNAAAEAAAGARCADAKATNAADETAARAAGSLAETLDAEGFRLSRLKTGTPPRLDARTVDFTGMERQPSDAEPIPFSFLHMADMDWAPPARQVECYGTRTTAATEALVTEAMASGRGARFASGLTVTEGGCREPRYCPSLETKFARFPGRSHHVWLEPEGLDSHVLYPNGLSNSLEPDDQLHLLRTVPGLEGARMLQPAYAVEYDYIDPRELLPSLESRRVGGLYLAGQINGTTGYEEAAAQGLLAGANAAIPGEPLEVGRAQGYTGVLVHDLVTLGTGEPYRMLSARAEFRLSLRPDNADARLTPAGIRLGIVGEERQAAFAQRSTEMAAADELLLRVRLTCSGWKRAGFPMAGAGGWFTAADMLARPGVTLEQVADAAENGEAEGAEELRALARNGGMRRSSTASAVYDCRYRPYTAKQAAEAAELARGEALRLPPDLDYGAVQLSAEDREKLGAARPATIAAAQRIPGVTPAALLLLLQHV</sequence>
<dbReference type="InterPro" id="IPR002218">
    <property type="entry name" value="MnmG-rel"/>
</dbReference>
<dbReference type="FunFam" id="3.50.50.60:FF:000002">
    <property type="entry name" value="tRNA uridine 5-carboxymethylaminomethyl modification enzyme MnmG"/>
    <property type="match status" value="1"/>
</dbReference>
<accession>I0Z388</accession>
<dbReference type="FunFam" id="1.10.150.570:FF:000001">
    <property type="entry name" value="tRNA uridine 5-carboxymethylaminomethyl modification enzyme MnmG"/>
    <property type="match status" value="1"/>
</dbReference>
<keyword evidence="4" id="KW-0274">FAD</keyword>
<dbReference type="InterPro" id="IPR036188">
    <property type="entry name" value="FAD/NAD-bd_sf"/>
</dbReference>
<dbReference type="PANTHER" id="PTHR11806:SF0">
    <property type="entry name" value="PROTEIN MTO1 HOMOLOG, MITOCHONDRIAL"/>
    <property type="match status" value="1"/>
</dbReference>
<comment type="caution">
    <text evidence="6">The sequence shown here is derived from an EMBL/GenBank/DDBJ whole genome shotgun (WGS) entry which is preliminary data.</text>
</comment>
<dbReference type="STRING" id="574566.I0Z388"/>
<dbReference type="InterPro" id="IPR047001">
    <property type="entry name" value="MnmG_C_subdom"/>
</dbReference>
<comment type="similarity">
    <text evidence="2">Belongs to the MnmG family.</text>
</comment>
<dbReference type="SUPFAM" id="SSF51905">
    <property type="entry name" value="FAD/NAD(P)-binding domain"/>
    <property type="match status" value="1"/>
</dbReference>
<evidence type="ECO:0000256" key="1">
    <source>
        <dbReference type="ARBA" id="ARBA00001974"/>
    </source>
</evidence>
<dbReference type="Pfam" id="PF13932">
    <property type="entry name" value="SAM_GIDA_C"/>
    <property type="match status" value="1"/>
</dbReference>
<dbReference type="RefSeq" id="XP_005649651.1">
    <property type="nucleotide sequence ID" value="XM_005649594.1"/>
</dbReference>
<feature type="domain" description="tRNA uridine 5-carboxymethylaminomethyl modification enzyme C-terminal subdomain" evidence="5">
    <location>
        <begin position="552"/>
        <end position="622"/>
    </location>
</feature>
<dbReference type="InterPro" id="IPR040131">
    <property type="entry name" value="MnmG_N"/>
</dbReference>
<feature type="non-terminal residue" evidence="6">
    <location>
        <position position="624"/>
    </location>
</feature>
<dbReference type="InterPro" id="IPR020595">
    <property type="entry name" value="MnmG-rel_CS"/>
</dbReference>
<keyword evidence="3" id="KW-0285">Flavoprotein</keyword>
<dbReference type="GO" id="GO:0005739">
    <property type="term" value="C:mitochondrion"/>
    <property type="evidence" value="ECO:0007669"/>
    <property type="project" value="GOC"/>
</dbReference>
<protein>
    <submittedName>
        <fullName evidence="6">GIDA-domain-containing protein</fullName>
    </submittedName>
</protein>
<evidence type="ECO:0000313" key="6">
    <source>
        <dbReference type="EMBL" id="EIE25107.1"/>
    </source>
</evidence>
<dbReference type="Pfam" id="PF01134">
    <property type="entry name" value="GIDA"/>
    <property type="match status" value="2"/>
</dbReference>
<dbReference type="GO" id="GO:0030488">
    <property type="term" value="P:tRNA methylation"/>
    <property type="evidence" value="ECO:0007669"/>
    <property type="project" value="TreeGrafter"/>
</dbReference>
<dbReference type="PANTHER" id="PTHR11806">
    <property type="entry name" value="GLUCOSE INHIBITED DIVISION PROTEIN A"/>
    <property type="match status" value="1"/>
</dbReference>
<dbReference type="PROSITE" id="PS01281">
    <property type="entry name" value="GIDA_2"/>
    <property type="match status" value="1"/>
</dbReference>
<organism evidence="6 7">
    <name type="scientific">Coccomyxa subellipsoidea (strain C-169)</name>
    <name type="common">Green microalga</name>
    <dbReference type="NCBI Taxonomy" id="574566"/>
    <lineage>
        <taxon>Eukaryota</taxon>
        <taxon>Viridiplantae</taxon>
        <taxon>Chlorophyta</taxon>
        <taxon>core chlorophytes</taxon>
        <taxon>Trebouxiophyceae</taxon>
        <taxon>Trebouxiophyceae incertae sedis</taxon>
        <taxon>Coccomyxaceae</taxon>
        <taxon>Coccomyxa</taxon>
        <taxon>Coccomyxa subellipsoidea</taxon>
    </lineage>
</organism>
<evidence type="ECO:0000256" key="2">
    <source>
        <dbReference type="ARBA" id="ARBA00007653"/>
    </source>
</evidence>